<feature type="compositionally biased region" description="Basic and acidic residues" evidence="1">
    <location>
        <begin position="460"/>
        <end position="471"/>
    </location>
</feature>
<feature type="compositionally biased region" description="Basic and acidic residues" evidence="1">
    <location>
        <begin position="488"/>
        <end position="501"/>
    </location>
</feature>
<sequence>MSDIYSVIKLQERFVPADQINSLMSDKRIVQLRDLKFEIKSKIEQDRVVTGMVYKVSPTRTGKLGRGRLARTAQYADAWITDFHPYSPTYARLRITDTAAAIKLHRGDVWYLLNPELTADDDKGSVMAPVALTVDSKDKMLKVGMASGVGDCKAFLGAKNGQQCSFPVNSELDRSGLCHVHLEEQRSRSTSSRTMIGTRLCVNVPGARFSTEMKMADALLKPSEDSLKSRQEDEAAEKQGQARNLSLKLSRQRETSGQYARSNSGYINAVVKNFNPQQAATSIVPLLGRGLAEDSSIDFLINENDGGRLQNSQSVSTQNKKCEVPKSTMFRIPPVPTAPDESQDKEFSEQISNVKTQLNSAADEIDAVARLRDIIKILDSGLPAEVIRKSGIYTLVEGLASKSSSHDIVRPVAETVAKKLKARCEADLQSRKARKDIDAAAKISSSGFTLTDLMDRCVHGDRMMPKSSVEKGKRKRREPDNDQTQAPETKRRTATKTEKKPVSQPMSEDERNRLRELKSILKR</sequence>
<dbReference type="GO" id="GO:0003697">
    <property type="term" value="F:single-stranded DNA binding"/>
    <property type="evidence" value="ECO:0007669"/>
    <property type="project" value="InterPro"/>
</dbReference>
<dbReference type="Proteomes" id="UP000591131">
    <property type="component" value="Unassembled WGS sequence"/>
</dbReference>
<gene>
    <name evidence="2" type="primary">MCM10</name>
    <name evidence="2" type="ORF">FOL47_000963</name>
</gene>
<name>A0A7J6MKW9_PERCH</name>
<feature type="region of interest" description="Disordered" evidence="1">
    <location>
        <begin position="223"/>
        <end position="258"/>
    </location>
</feature>
<dbReference type="EMBL" id="JAAPAO010000120">
    <property type="protein sequence ID" value="KAF4672096.1"/>
    <property type="molecule type" value="Genomic_DNA"/>
</dbReference>
<protein>
    <submittedName>
        <fullName evidence="2">Minichromosome maintenance- protein</fullName>
    </submittedName>
</protein>
<dbReference type="OrthoDB" id="273123at2759"/>
<dbReference type="GO" id="GO:0043596">
    <property type="term" value="C:nuclear replication fork"/>
    <property type="evidence" value="ECO:0007669"/>
    <property type="project" value="TreeGrafter"/>
</dbReference>
<accession>A0A7J6MKW9</accession>
<feature type="compositionally biased region" description="Polar residues" evidence="1">
    <location>
        <begin position="241"/>
        <end position="258"/>
    </location>
</feature>
<dbReference type="GO" id="GO:0003688">
    <property type="term" value="F:DNA replication origin binding"/>
    <property type="evidence" value="ECO:0007669"/>
    <property type="project" value="TreeGrafter"/>
</dbReference>
<comment type="caution">
    <text evidence="2">The sequence shown here is derived from an EMBL/GenBank/DDBJ whole genome shotgun (WGS) entry which is preliminary data.</text>
</comment>
<dbReference type="GO" id="GO:0006270">
    <property type="term" value="P:DNA replication initiation"/>
    <property type="evidence" value="ECO:0007669"/>
    <property type="project" value="InterPro"/>
</dbReference>
<evidence type="ECO:0000313" key="2">
    <source>
        <dbReference type="EMBL" id="KAF4672096.1"/>
    </source>
</evidence>
<evidence type="ECO:0000313" key="3">
    <source>
        <dbReference type="Proteomes" id="UP000591131"/>
    </source>
</evidence>
<feature type="compositionally biased region" description="Basic and acidic residues" evidence="1">
    <location>
        <begin position="508"/>
        <end position="523"/>
    </location>
</feature>
<proteinExistence type="predicted"/>
<dbReference type="PANTHER" id="PTHR13454:SF11">
    <property type="entry name" value="PROTEIN MCM10 HOMOLOG"/>
    <property type="match status" value="1"/>
</dbReference>
<organism evidence="2 3">
    <name type="scientific">Perkinsus chesapeaki</name>
    <name type="common">Clam parasite</name>
    <name type="synonym">Perkinsus andrewsi</name>
    <dbReference type="NCBI Taxonomy" id="330153"/>
    <lineage>
        <taxon>Eukaryota</taxon>
        <taxon>Sar</taxon>
        <taxon>Alveolata</taxon>
        <taxon>Perkinsozoa</taxon>
        <taxon>Perkinsea</taxon>
        <taxon>Perkinsida</taxon>
        <taxon>Perkinsidae</taxon>
        <taxon>Perkinsus</taxon>
    </lineage>
</organism>
<dbReference type="AlphaFoldDB" id="A0A7J6MKW9"/>
<dbReference type="InterPro" id="IPR040184">
    <property type="entry name" value="Mcm10"/>
</dbReference>
<dbReference type="PANTHER" id="PTHR13454">
    <property type="entry name" value="PROTEIN MCM10 HOMOLOG"/>
    <property type="match status" value="1"/>
</dbReference>
<feature type="region of interest" description="Disordered" evidence="1">
    <location>
        <begin position="460"/>
        <end position="523"/>
    </location>
</feature>
<reference evidence="2 3" key="1">
    <citation type="submission" date="2020-04" db="EMBL/GenBank/DDBJ databases">
        <title>Perkinsus chesapeaki whole genome sequence.</title>
        <authorList>
            <person name="Bogema D.R."/>
        </authorList>
    </citation>
    <scope>NUCLEOTIDE SEQUENCE [LARGE SCALE GENOMIC DNA]</scope>
    <source>
        <strain evidence="2">ATCC PRA-425</strain>
    </source>
</reference>
<dbReference type="Gene3D" id="2.40.50.140">
    <property type="entry name" value="Nucleic acid-binding proteins"/>
    <property type="match status" value="1"/>
</dbReference>
<dbReference type="InterPro" id="IPR012340">
    <property type="entry name" value="NA-bd_OB-fold"/>
</dbReference>
<feature type="compositionally biased region" description="Basic and acidic residues" evidence="1">
    <location>
        <begin position="223"/>
        <end position="237"/>
    </location>
</feature>
<keyword evidence="3" id="KW-1185">Reference proteome</keyword>
<evidence type="ECO:0000256" key="1">
    <source>
        <dbReference type="SAM" id="MobiDB-lite"/>
    </source>
</evidence>